<evidence type="ECO:0000256" key="1">
    <source>
        <dbReference type="SAM" id="Phobius"/>
    </source>
</evidence>
<reference evidence="3" key="1">
    <citation type="submission" date="2016-06" db="EMBL/GenBank/DDBJ databases">
        <title>Parallel loss of symbiosis genes in relatives of nitrogen-fixing non-legume Parasponia.</title>
        <authorList>
            <person name="Van Velzen R."/>
            <person name="Holmer R."/>
            <person name="Bu F."/>
            <person name="Rutten L."/>
            <person name="Van Zeijl A."/>
            <person name="Liu W."/>
            <person name="Santuari L."/>
            <person name="Cao Q."/>
            <person name="Sharma T."/>
            <person name="Shen D."/>
            <person name="Roswanjaya Y."/>
            <person name="Wardhani T."/>
            <person name="Kalhor M.S."/>
            <person name="Jansen J."/>
            <person name="Van den Hoogen J."/>
            <person name="Gungor B."/>
            <person name="Hartog M."/>
            <person name="Hontelez J."/>
            <person name="Verver J."/>
            <person name="Yang W.-C."/>
            <person name="Schijlen E."/>
            <person name="Repin R."/>
            <person name="Schilthuizen M."/>
            <person name="Schranz E."/>
            <person name="Heidstra R."/>
            <person name="Miyata K."/>
            <person name="Fedorova E."/>
            <person name="Kohlen W."/>
            <person name="Bisseling T."/>
            <person name="Smit S."/>
            <person name="Geurts R."/>
        </authorList>
    </citation>
    <scope>NUCLEOTIDE SEQUENCE [LARGE SCALE GENOMIC DNA]</scope>
    <source>
        <strain evidence="3">cv. RG33-2</strain>
    </source>
</reference>
<keyword evidence="1" id="KW-1133">Transmembrane helix</keyword>
<dbReference type="InParanoid" id="A0A2P5FI03"/>
<proteinExistence type="predicted"/>
<evidence type="ECO:0000313" key="3">
    <source>
        <dbReference type="Proteomes" id="UP000237000"/>
    </source>
</evidence>
<dbReference type="OrthoDB" id="695142at2759"/>
<comment type="caution">
    <text evidence="2">The sequence shown here is derived from an EMBL/GenBank/DDBJ whole genome shotgun (WGS) entry which is preliminary data.</text>
</comment>
<dbReference type="Proteomes" id="UP000237000">
    <property type="component" value="Unassembled WGS sequence"/>
</dbReference>
<dbReference type="EMBL" id="JXTC01000032">
    <property type="protein sequence ID" value="PON97418.1"/>
    <property type="molecule type" value="Genomic_DNA"/>
</dbReference>
<accession>A0A2P5FI03</accession>
<organism evidence="2 3">
    <name type="scientific">Trema orientale</name>
    <name type="common">Charcoal tree</name>
    <name type="synonym">Celtis orientalis</name>
    <dbReference type="NCBI Taxonomy" id="63057"/>
    <lineage>
        <taxon>Eukaryota</taxon>
        <taxon>Viridiplantae</taxon>
        <taxon>Streptophyta</taxon>
        <taxon>Embryophyta</taxon>
        <taxon>Tracheophyta</taxon>
        <taxon>Spermatophyta</taxon>
        <taxon>Magnoliopsida</taxon>
        <taxon>eudicotyledons</taxon>
        <taxon>Gunneridae</taxon>
        <taxon>Pentapetalae</taxon>
        <taxon>rosids</taxon>
        <taxon>fabids</taxon>
        <taxon>Rosales</taxon>
        <taxon>Cannabaceae</taxon>
        <taxon>Trema</taxon>
    </lineage>
</organism>
<keyword evidence="1" id="KW-0472">Membrane</keyword>
<feature type="transmembrane region" description="Helical" evidence="1">
    <location>
        <begin position="20"/>
        <end position="39"/>
    </location>
</feature>
<dbReference type="AlphaFoldDB" id="A0A2P5FI03"/>
<name>A0A2P5FI03_TREOI</name>
<keyword evidence="1" id="KW-0812">Transmembrane</keyword>
<protein>
    <submittedName>
        <fullName evidence="2">Hydroxyproline-rich glycoprotein family protein</fullName>
    </submittedName>
</protein>
<sequence length="219" mass="24370">MALVWCKESQSFKRVAGNVALVGLVGGLSTIFLICLVSFSNYVDSKSGPQTEPLLLYLDSFSVSNLRVSRLSFSAQWEAQLTFQNRNDGLKVILNRFKIFVYRKEREALACAVVDDMEIEPKRHETVRVGFDTRKSCGFEKPGNQNELVKELKEDVKSGLLGFSMRMKISAFYRMRLLGLGTTVVLTPYCPELNVVFAAAKGAGKMVGGRNCSIPLPKL</sequence>
<keyword evidence="3" id="KW-1185">Reference proteome</keyword>
<gene>
    <name evidence="2" type="ORF">TorRG33x02_068850</name>
</gene>
<evidence type="ECO:0000313" key="2">
    <source>
        <dbReference type="EMBL" id="PON97418.1"/>
    </source>
</evidence>